<evidence type="ECO:0000313" key="4">
    <source>
        <dbReference type="Proteomes" id="UP000233781"/>
    </source>
</evidence>
<dbReference type="InterPro" id="IPR012495">
    <property type="entry name" value="TadE-like_dom"/>
</dbReference>
<dbReference type="Proteomes" id="UP000233781">
    <property type="component" value="Unassembled WGS sequence"/>
</dbReference>
<dbReference type="Pfam" id="PF07811">
    <property type="entry name" value="TadE"/>
    <property type="match status" value="1"/>
</dbReference>
<keyword evidence="1" id="KW-0472">Membrane</keyword>
<accession>A0A2N3YJW3</accession>
<comment type="caution">
    <text evidence="3">The sequence shown here is derived from an EMBL/GenBank/DDBJ whole genome shotgun (WGS) entry which is preliminary data.</text>
</comment>
<feature type="transmembrane region" description="Helical" evidence="1">
    <location>
        <begin position="22"/>
        <end position="44"/>
    </location>
</feature>
<proteinExistence type="predicted"/>
<evidence type="ECO:0000259" key="2">
    <source>
        <dbReference type="Pfam" id="PF07811"/>
    </source>
</evidence>
<gene>
    <name evidence="3" type="ORF">ATL31_1998</name>
</gene>
<reference evidence="3 4" key="1">
    <citation type="submission" date="2017-12" db="EMBL/GenBank/DDBJ databases">
        <title>Sequencing the genomes of 1000 Actinobacteria strains.</title>
        <authorList>
            <person name="Klenk H.-P."/>
        </authorList>
    </citation>
    <scope>NUCLEOTIDE SEQUENCE [LARGE SCALE GENOMIC DNA]</scope>
    <source>
        <strain evidence="3 4">DSM 12806</strain>
    </source>
</reference>
<dbReference type="AlphaFoldDB" id="A0A2N3YJW3"/>
<dbReference type="OrthoDB" id="5190946at2"/>
<sequence>MMAIRARSGAPRREGGAAAVEFALVLPLLLLLIFGIIDYGMFFFDSIGMRQGAREAARSAVVLRVDATACGSTISYDNIACTARTGSNNILGKAAGAVTGGGPAQVKVYMKLQTNGSNAAGWVQGNQFVMCTQVAEKPATGFVPFPANGIMTSKVVMSIESAASAPSGSLVTDAAPAGGDWTWC</sequence>
<keyword evidence="1" id="KW-1133">Transmembrane helix</keyword>
<organism evidence="3 4">
    <name type="scientific">Phycicoccus duodecadis</name>
    <dbReference type="NCBI Taxonomy" id="173053"/>
    <lineage>
        <taxon>Bacteria</taxon>
        <taxon>Bacillati</taxon>
        <taxon>Actinomycetota</taxon>
        <taxon>Actinomycetes</taxon>
        <taxon>Micrococcales</taxon>
        <taxon>Intrasporangiaceae</taxon>
        <taxon>Phycicoccus</taxon>
    </lineage>
</organism>
<keyword evidence="4" id="KW-1185">Reference proteome</keyword>
<dbReference type="EMBL" id="PJNE01000001">
    <property type="protein sequence ID" value="PKW27162.1"/>
    <property type="molecule type" value="Genomic_DNA"/>
</dbReference>
<keyword evidence="1" id="KW-0812">Transmembrane</keyword>
<protein>
    <submittedName>
        <fullName evidence="3">TadE-like protein</fullName>
    </submittedName>
</protein>
<feature type="domain" description="TadE-like" evidence="2">
    <location>
        <begin position="16"/>
        <end position="58"/>
    </location>
</feature>
<evidence type="ECO:0000313" key="3">
    <source>
        <dbReference type="EMBL" id="PKW27162.1"/>
    </source>
</evidence>
<name>A0A2N3YJW3_9MICO</name>
<evidence type="ECO:0000256" key="1">
    <source>
        <dbReference type="SAM" id="Phobius"/>
    </source>
</evidence>